<sequence length="157" mass="17616">MLCPSPSNTRTRPINLPLPRPTHTPTPSCYLPDLTSRPSMLRPHVASVNRLLEWKPYKPHPSHSSDVKREPDDPELTRVKDLRELAWDESTRVAYRSGLLAYHVFCDSGGIPEEERAPITRQVLDAFIAALAGVEVTVVTEVKMYKGFTNAQTVLSL</sequence>
<gene>
    <name evidence="2" type="ORF">Agabi119p4_11122</name>
</gene>
<feature type="region of interest" description="Disordered" evidence="1">
    <location>
        <begin position="55"/>
        <end position="75"/>
    </location>
</feature>
<feature type="compositionally biased region" description="Polar residues" evidence="1">
    <location>
        <begin position="1"/>
        <end position="12"/>
    </location>
</feature>
<reference evidence="2 3" key="1">
    <citation type="journal article" name="Sci. Rep.">
        <title>Telomere-to-telomere assembled and centromere annotated genomes of the two main subspecies of the button mushroom Agaricus bisporus reveal especially polymorphic chromosome ends.</title>
        <authorList>
            <person name="Sonnenberg A.S.M."/>
            <person name="Sedaghat-Telgerd N."/>
            <person name="Lavrijssen B."/>
            <person name="Ohm R.A."/>
            <person name="Hendrickx P.M."/>
            <person name="Scholtmeijer K."/>
            <person name="Baars J.J.P."/>
            <person name="van Peer A."/>
        </authorList>
    </citation>
    <scope>NUCLEOTIDE SEQUENCE [LARGE SCALE GENOMIC DNA]</scope>
    <source>
        <strain evidence="2 3">H119_p4</strain>
    </source>
</reference>
<evidence type="ECO:0000256" key="1">
    <source>
        <dbReference type="SAM" id="MobiDB-lite"/>
    </source>
</evidence>
<feature type="compositionally biased region" description="Basic and acidic residues" evidence="1">
    <location>
        <begin position="63"/>
        <end position="75"/>
    </location>
</feature>
<evidence type="ECO:0000313" key="3">
    <source>
        <dbReference type="Proteomes" id="UP000629468"/>
    </source>
</evidence>
<dbReference type="AlphaFoldDB" id="A0A8H7C1U4"/>
<comment type="caution">
    <text evidence="2">The sequence shown here is derived from an EMBL/GenBank/DDBJ whole genome shotgun (WGS) entry which is preliminary data.</text>
</comment>
<organism evidence="2 3">
    <name type="scientific">Agaricus bisporus var. burnettii</name>
    <dbReference type="NCBI Taxonomy" id="192524"/>
    <lineage>
        <taxon>Eukaryota</taxon>
        <taxon>Fungi</taxon>
        <taxon>Dikarya</taxon>
        <taxon>Basidiomycota</taxon>
        <taxon>Agaricomycotina</taxon>
        <taxon>Agaricomycetes</taxon>
        <taxon>Agaricomycetidae</taxon>
        <taxon>Agaricales</taxon>
        <taxon>Agaricineae</taxon>
        <taxon>Agaricaceae</taxon>
        <taxon>Agaricus</taxon>
    </lineage>
</organism>
<dbReference type="Proteomes" id="UP000629468">
    <property type="component" value="Unassembled WGS sequence"/>
</dbReference>
<accession>A0A8H7C1U4</accession>
<dbReference type="EMBL" id="JABXXO010000015">
    <property type="protein sequence ID" value="KAF7760446.1"/>
    <property type="molecule type" value="Genomic_DNA"/>
</dbReference>
<evidence type="ECO:0000313" key="2">
    <source>
        <dbReference type="EMBL" id="KAF7760446.1"/>
    </source>
</evidence>
<protein>
    <submittedName>
        <fullName evidence="2">Uncharacterized protein</fullName>
    </submittedName>
</protein>
<feature type="region of interest" description="Disordered" evidence="1">
    <location>
        <begin position="1"/>
        <end position="27"/>
    </location>
</feature>
<name>A0A8H7C1U4_AGABI</name>
<proteinExistence type="predicted"/>